<sequence length="114" mass="13413">MIEGILARGDRRFCDAIVKVYEKGGYYDAWTEYFDYDRWIDSIKECGLDPDFYTMRERPLDEVFPWDFIDIGVTKQFMIREWETAHKETVTPNCRMRCSACGAKSYGGGVCYEN</sequence>
<reference evidence="1 2" key="1">
    <citation type="submission" date="2018-08" db="EMBL/GenBank/DDBJ databases">
        <title>A genome reference for cultivated species of the human gut microbiota.</title>
        <authorList>
            <person name="Zou Y."/>
            <person name="Xue W."/>
            <person name="Luo G."/>
        </authorList>
    </citation>
    <scope>NUCLEOTIDE SEQUENCE [LARGE SCALE GENOMIC DNA]</scope>
    <source>
        <strain evidence="1 2">AM47-6BH</strain>
    </source>
</reference>
<evidence type="ECO:0000313" key="1">
    <source>
        <dbReference type="EMBL" id="RGZ90982.1"/>
    </source>
</evidence>
<dbReference type="PANTHER" id="PTHR42731">
    <property type="entry name" value="SLL1084 PROTEIN"/>
    <property type="match status" value="1"/>
</dbReference>
<gene>
    <name evidence="1" type="ORF">DW967_10840</name>
</gene>
<dbReference type="EMBL" id="QSES01000020">
    <property type="protein sequence ID" value="RGZ90982.1"/>
    <property type="molecule type" value="Genomic_DNA"/>
</dbReference>
<accession>A0A413Q5F8</accession>
<dbReference type="PANTHER" id="PTHR42731:SF1">
    <property type="entry name" value="RADICAL SAM DOMAIN PROTEIN"/>
    <property type="match status" value="1"/>
</dbReference>
<evidence type="ECO:0000313" key="2">
    <source>
        <dbReference type="Proteomes" id="UP000283721"/>
    </source>
</evidence>
<proteinExistence type="predicted"/>
<comment type="caution">
    <text evidence="1">The sequence shown here is derived from an EMBL/GenBank/DDBJ whole genome shotgun (WGS) entry which is preliminary data.</text>
</comment>
<organism evidence="1 2">
    <name type="scientific">Agathobacter rectalis</name>
    <dbReference type="NCBI Taxonomy" id="39491"/>
    <lineage>
        <taxon>Bacteria</taxon>
        <taxon>Bacillati</taxon>
        <taxon>Bacillota</taxon>
        <taxon>Clostridia</taxon>
        <taxon>Lachnospirales</taxon>
        <taxon>Lachnospiraceae</taxon>
        <taxon>Agathobacter</taxon>
    </lineage>
</organism>
<protein>
    <recommendedName>
        <fullName evidence="3">B12-binding domain-containing radical SAM protein</fullName>
    </recommendedName>
</protein>
<evidence type="ECO:0008006" key="3">
    <source>
        <dbReference type="Google" id="ProtNLM"/>
    </source>
</evidence>
<dbReference type="AlphaFoldDB" id="A0A413Q5F8"/>
<dbReference type="SUPFAM" id="SSF102114">
    <property type="entry name" value="Radical SAM enzymes"/>
    <property type="match status" value="1"/>
</dbReference>
<dbReference type="Proteomes" id="UP000283721">
    <property type="component" value="Unassembled WGS sequence"/>
</dbReference>
<dbReference type="InterPro" id="IPR058240">
    <property type="entry name" value="rSAM_sf"/>
</dbReference>
<name>A0A413Q5F8_9FIRM</name>